<protein>
    <submittedName>
        <fullName evidence="1">Uncharacterized protein</fullName>
    </submittedName>
</protein>
<comment type="caution">
    <text evidence="1">The sequence shown here is derived from an EMBL/GenBank/DDBJ whole genome shotgun (WGS) entry which is preliminary data.</text>
</comment>
<gene>
    <name evidence="1" type="ORF">GH714_037658</name>
</gene>
<evidence type="ECO:0000313" key="2">
    <source>
        <dbReference type="Proteomes" id="UP000467840"/>
    </source>
</evidence>
<sequence>MSAATVTEVYKTLISSALFPARTKGVGGLSSFLFDCKFLSLPESGSDDGFMTPDSVLEPAASNRTSSSSGGYGGWGWAGQLLALLQLKL</sequence>
<keyword evidence="2" id="KW-1185">Reference proteome</keyword>
<name>A0A6A6MP77_HEVBR</name>
<proteinExistence type="predicted"/>
<dbReference type="Proteomes" id="UP000467840">
    <property type="component" value="Chromosome 15"/>
</dbReference>
<accession>A0A6A6MP77</accession>
<reference evidence="1 2" key="1">
    <citation type="journal article" date="2020" name="Mol. Plant">
        <title>The Chromosome-Based Rubber Tree Genome Provides New Insights into Spurge Genome Evolution and Rubber Biosynthesis.</title>
        <authorList>
            <person name="Liu J."/>
            <person name="Shi C."/>
            <person name="Shi C.C."/>
            <person name="Li W."/>
            <person name="Zhang Q.J."/>
            <person name="Zhang Y."/>
            <person name="Li K."/>
            <person name="Lu H.F."/>
            <person name="Shi C."/>
            <person name="Zhu S.T."/>
            <person name="Xiao Z.Y."/>
            <person name="Nan H."/>
            <person name="Yue Y."/>
            <person name="Zhu X.G."/>
            <person name="Wu Y."/>
            <person name="Hong X.N."/>
            <person name="Fan G.Y."/>
            <person name="Tong Y."/>
            <person name="Zhang D."/>
            <person name="Mao C.L."/>
            <person name="Liu Y.L."/>
            <person name="Hao S.J."/>
            <person name="Liu W.Q."/>
            <person name="Lv M.Q."/>
            <person name="Zhang H.B."/>
            <person name="Liu Y."/>
            <person name="Hu-Tang G.R."/>
            <person name="Wang J.P."/>
            <person name="Wang J.H."/>
            <person name="Sun Y.H."/>
            <person name="Ni S.B."/>
            <person name="Chen W.B."/>
            <person name="Zhang X.C."/>
            <person name="Jiao Y.N."/>
            <person name="Eichler E.E."/>
            <person name="Li G.H."/>
            <person name="Liu X."/>
            <person name="Gao L.Z."/>
        </authorList>
    </citation>
    <scope>NUCLEOTIDE SEQUENCE [LARGE SCALE GENOMIC DNA]</scope>
    <source>
        <strain evidence="2">cv. GT1</strain>
        <tissue evidence="1">Leaf</tissue>
    </source>
</reference>
<dbReference type="EMBL" id="JAAGAX010000005">
    <property type="protein sequence ID" value="KAF2315044.1"/>
    <property type="molecule type" value="Genomic_DNA"/>
</dbReference>
<dbReference type="AlphaFoldDB" id="A0A6A6MP77"/>
<organism evidence="1 2">
    <name type="scientific">Hevea brasiliensis</name>
    <name type="common">Para rubber tree</name>
    <name type="synonym">Siphonia brasiliensis</name>
    <dbReference type="NCBI Taxonomy" id="3981"/>
    <lineage>
        <taxon>Eukaryota</taxon>
        <taxon>Viridiplantae</taxon>
        <taxon>Streptophyta</taxon>
        <taxon>Embryophyta</taxon>
        <taxon>Tracheophyta</taxon>
        <taxon>Spermatophyta</taxon>
        <taxon>Magnoliopsida</taxon>
        <taxon>eudicotyledons</taxon>
        <taxon>Gunneridae</taxon>
        <taxon>Pentapetalae</taxon>
        <taxon>rosids</taxon>
        <taxon>fabids</taxon>
        <taxon>Malpighiales</taxon>
        <taxon>Euphorbiaceae</taxon>
        <taxon>Crotonoideae</taxon>
        <taxon>Micrandreae</taxon>
        <taxon>Hevea</taxon>
    </lineage>
</organism>
<evidence type="ECO:0000313" key="1">
    <source>
        <dbReference type="EMBL" id="KAF2315044.1"/>
    </source>
</evidence>